<gene>
    <name evidence="1" type="ORF">S01H4_53511</name>
</gene>
<dbReference type="AlphaFoldDB" id="X1DC29"/>
<reference evidence="1" key="1">
    <citation type="journal article" date="2014" name="Front. Microbiol.">
        <title>High frequency of phylogenetically diverse reductive dehalogenase-homologous genes in deep subseafloor sedimentary metagenomes.</title>
        <authorList>
            <person name="Kawai M."/>
            <person name="Futagami T."/>
            <person name="Toyoda A."/>
            <person name="Takaki Y."/>
            <person name="Nishi S."/>
            <person name="Hori S."/>
            <person name="Arai W."/>
            <person name="Tsubouchi T."/>
            <person name="Morono Y."/>
            <person name="Uchiyama I."/>
            <person name="Ito T."/>
            <person name="Fujiyama A."/>
            <person name="Inagaki F."/>
            <person name="Takami H."/>
        </authorList>
    </citation>
    <scope>NUCLEOTIDE SEQUENCE</scope>
    <source>
        <strain evidence="1">Expedition CK06-06</strain>
    </source>
</reference>
<dbReference type="EMBL" id="BART01030699">
    <property type="protein sequence ID" value="GAH18346.1"/>
    <property type="molecule type" value="Genomic_DNA"/>
</dbReference>
<feature type="non-terminal residue" evidence="1">
    <location>
        <position position="1"/>
    </location>
</feature>
<feature type="non-terminal residue" evidence="1">
    <location>
        <position position="260"/>
    </location>
</feature>
<name>X1DC29_9ZZZZ</name>
<protein>
    <submittedName>
        <fullName evidence="1">Uncharacterized protein</fullName>
    </submittedName>
</protein>
<accession>X1DC29</accession>
<organism evidence="1">
    <name type="scientific">marine sediment metagenome</name>
    <dbReference type="NCBI Taxonomy" id="412755"/>
    <lineage>
        <taxon>unclassified sequences</taxon>
        <taxon>metagenomes</taxon>
        <taxon>ecological metagenomes</taxon>
    </lineage>
</organism>
<sequence length="260" mass="28304">LVSVVKGKDAEGQPTYFALVKVGKEYIPISLTPTVIISELPLEKISYAILEKLPDKFVTYLADIPKGSPVFAAWVNYRTLKAYKTAEGLYAASQSYLGGYPGMLPPKSSSAGTLSPMEIEALAEQIPELLEPLKAGQVAQVNVILAKLKERKGRLSPSLARVEDVEGKPTHVAVLRTEKGYLPVSITTGLTKQFKDRQAQYFTVGTEIIAVAVLREPLGEILPYLAIAPAPEETPLWAAWINIPELKQAYKTSQALRVAA</sequence>
<evidence type="ECO:0000313" key="1">
    <source>
        <dbReference type="EMBL" id="GAH18346.1"/>
    </source>
</evidence>
<proteinExistence type="predicted"/>
<comment type="caution">
    <text evidence="1">The sequence shown here is derived from an EMBL/GenBank/DDBJ whole genome shotgun (WGS) entry which is preliminary data.</text>
</comment>